<evidence type="ECO:0000256" key="1">
    <source>
        <dbReference type="SAM" id="MobiDB-lite"/>
    </source>
</evidence>
<dbReference type="AlphaFoldDB" id="F6SEE3"/>
<reference evidence="3" key="3">
    <citation type="submission" date="2025-09" db="UniProtKB">
        <authorList>
            <consortium name="Ensembl"/>
        </authorList>
    </citation>
    <scope>IDENTIFICATION</scope>
</reference>
<dbReference type="GeneID" id="100183924"/>
<feature type="region of interest" description="Disordered" evidence="1">
    <location>
        <begin position="149"/>
        <end position="181"/>
    </location>
</feature>
<evidence type="ECO:0000313" key="4">
    <source>
        <dbReference type="Proteomes" id="UP000008144"/>
    </source>
</evidence>
<accession>F6SEE3</accession>
<feature type="signal peptide" evidence="2">
    <location>
        <begin position="1"/>
        <end position="23"/>
    </location>
</feature>
<feature type="compositionally biased region" description="Polar residues" evidence="1">
    <location>
        <begin position="28"/>
        <end position="42"/>
    </location>
</feature>
<reference evidence="3" key="2">
    <citation type="submission" date="2025-08" db="UniProtKB">
        <authorList>
            <consortium name="Ensembl"/>
        </authorList>
    </citation>
    <scope>IDENTIFICATION</scope>
</reference>
<feature type="chain" id="PRO_5014090017" evidence="2">
    <location>
        <begin position="24"/>
        <end position="181"/>
    </location>
</feature>
<keyword evidence="2" id="KW-0732">Signal</keyword>
<protein>
    <submittedName>
        <fullName evidence="3">Uncharacterized LOC100183924</fullName>
    </submittedName>
</protein>
<dbReference type="RefSeq" id="XP_002129086.1">
    <property type="nucleotide sequence ID" value="XM_002129050.5"/>
</dbReference>
<dbReference type="Ensembl" id="ENSCINT00000012711.3">
    <property type="protein sequence ID" value="ENSCINP00000012711.3"/>
    <property type="gene ID" value="ENSCING00000006150.3"/>
</dbReference>
<gene>
    <name evidence="3" type="primary">LOC100183924</name>
</gene>
<dbReference type="KEGG" id="cin:100183924"/>
<dbReference type="InParanoid" id="F6SEE3"/>
<reference evidence="4" key="1">
    <citation type="journal article" date="2002" name="Science">
        <title>The draft genome of Ciona intestinalis: insights into chordate and vertebrate origins.</title>
        <authorList>
            <person name="Dehal P."/>
            <person name="Satou Y."/>
            <person name="Campbell R.K."/>
            <person name="Chapman J."/>
            <person name="Degnan B."/>
            <person name="De Tomaso A."/>
            <person name="Davidson B."/>
            <person name="Di Gregorio A."/>
            <person name="Gelpke M."/>
            <person name="Goodstein D.M."/>
            <person name="Harafuji N."/>
            <person name="Hastings K.E."/>
            <person name="Ho I."/>
            <person name="Hotta K."/>
            <person name="Huang W."/>
            <person name="Kawashima T."/>
            <person name="Lemaire P."/>
            <person name="Martinez D."/>
            <person name="Meinertzhagen I.A."/>
            <person name="Necula S."/>
            <person name="Nonaka M."/>
            <person name="Putnam N."/>
            <person name="Rash S."/>
            <person name="Saiga H."/>
            <person name="Satake M."/>
            <person name="Terry A."/>
            <person name="Yamada L."/>
            <person name="Wang H.G."/>
            <person name="Awazu S."/>
            <person name="Azumi K."/>
            <person name="Boore J."/>
            <person name="Branno M."/>
            <person name="Chin-Bow S."/>
            <person name="DeSantis R."/>
            <person name="Doyle S."/>
            <person name="Francino P."/>
            <person name="Keys D.N."/>
            <person name="Haga S."/>
            <person name="Hayashi H."/>
            <person name="Hino K."/>
            <person name="Imai K.S."/>
            <person name="Inaba K."/>
            <person name="Kano S."/>
            <person name="Kobayashi K."/>
            <person name="Kobayashi M."/>
            <person name="Lee B.I."/>
            <person name="Makabe K.W."/>
            <person name="Manohar C."/>
            <person name="Matassi G."/>
            <person name="Medina M."/>
            <person name="Mochizuki Y."/>
            <person name="Mount S."/>
            <person name="Morishita T."/>
            <person name="Miura S."/>
            <person name="Nakayama A."/>
            <person name="Nishizaka S."/>
            <person name="Nomoto H."/>
            <person name="Ohta F."/>
            <person name="Oishi K."/>
            <person name="Rigoutsos I."/>
            <person name="Sano M."/>
            <person name="Sasaki A."/>
            <person name="Sasakura Y."/>
            <person name="Shoguchi E."/>
            <person name="Shin-i T."/>
            <person name="Spagnuolo A."/>
            <person name="Stainier D."/>
            <person name="Suzuki M.M."/>
            <person name="Tassy O."/>
            <person name="Takatori N."/>
            <person name="Tokuoka M."/>
            <person name="Yagi K."/>
            <person name="Yoshizaki F."/>
            <person name="Wada S."/>
            <person name="Zhang C."/>
            <person name="Hyatt P.D."/>
            <person name="Larimer F."/>
            <person name="Detter C."/>
            <person name="Doggett N."/>
            <person name="Glavina T."/>
            <person name="Hawkins T."/>
            <person name="Richardson P."/>
            <person name="Lucas S."/>
            <person name="Kohara Y."/>
            <person name="Levine M."/>
            <person name="Satoh N."/>
            <person name="Rokhsar D.S."/>
        </authorList>
    </citation>
    <scope>NUCLEOTIDE SEQUENCE [LARGE SCALE GENOMIC DNA]</scope>
</reference>
<dbReference type="Proteomes" id="UP000008144">
    <property type="component" value="Unassembled WGS sequence"/>
</dbReference>
<keyword evidence="4" id="KW-1185">Reference proteome</keyword>
<evidence type="ECO:0000313" key="3">
    <source>
        <dbReference type="Ensembl" id="ENSCINP00000012711.3"/>
    </source>
</evidence>
<name>F6SEE3_CIOIN</name>
<accession>A0A1W2WCZ7</accession>
<organism evidence="3 4">
    <name type="scientific">Ciona intestinalis</name>
    <name type="common">Transparent sea squirt</name>
    <name type="synonym">Ascidia intestinalis</name>
    <dbReference type="NCBI Taxonomy" id="7719"/>
    <lineage>
        <taxon>Eukaryota</taxon>
        <taxon>Metazoa</taxon>
        <taxon>Chordata</taxon>
        <taxon>Tunicata</taxon>
        <taxon>Ascidiacea</taxon>
        <taxon>Phlebobranchia</taxon>
        <taxon>Cionidae</taxon>
        <taxon>Ciona</taxon>
    </lineage>
</organism>
<feature type="compositionally biased region" description="Basic and acidic residues" evidence="1">
    <location>
        <begin position="169"/>
        <end position="181"/>
    </location>
</feature>
<dbReference type="HOGENOM" id="CLU_1488526_0_0_1"/>
<evidence type="ECO:0000256" key="2">
    <source>
        <dbReference type="SAM" id="SignalP"/>
    </source>
</evidence>
<feature type="region of interest" description="Disordered" evidence="1">
    <location>
        <begin position="28"/>
        <end position="50"/>
    </location>
</feature>
<sequence>MKSLTLTFALIGTLCLLVGTAESQNDSKLTESPITVTPRPNKTVQATTAPRTTTIQPTTAPGTIKPVTLNLTIAKPSLYWGRNWLYNHWYNGLHHWGHRWGHFWGHWTHWRPWSHWGGHGWWHHRHPLWCHRHRLLATRDEVKDEVETDINDADNVDMPVPEMSDYDDSYPRRSNDDDRNE</sequence>
<proteinExistence type="predicted"/>